<dbReference type="Proteomes" id="UP000887565">
    <property type="component" value="Unplaced"/>
</dbReference>
<reference evidence="2" key="1">
    <citation type="submission" date="2022-11" db="UniProtKB">
        <authorList>
            <consortium name="WormBaseParasite"/>
        </authorList>
    </citation>
    <scope>IDENTIFICATION</scope>
</reference>
<dbReference type="WBParaSite" id="nRc.2.0.1.t20334-RA">
    <property type="protein sequence ID" value="nRc.2.0.1.t20334-RA"/>
    <property type="gene ID" value="nRc.2.0.1.g20334"/>
</dbReference>
<protein>
    <submittedName>
        <fullName evidence="2">Uncharacterized protein</fullName>
    </submittedName>
</protein>
<keyword evidence="1" id="KW-1185">Reference proteome</keyword>
<evidence type="ECO:0000313" key="1">
    <source>
        <dbReference type="Proteomes" id="UP000887565"/>
    </source>
</evidence>
<evidence type="ECO:0000313" key="2">
    <source>
        <dbReference type="WBParaSite" id="nRc.2.0.1.t20334-RA"/>
    </source>
</evidence>
<organism evidence="1 2">
    <name type="scientific">Romanomermis culicivorax</name>
    <name type="common">Nematode worm</name>
    <dbReference type="NCBI Taxonomy" id="13658"/>
    <lineage>
        <taxon>Eukaryota</taxon>
        <taxon>Metazoa</taxon>
        <taxon>Ecdysozoa</taxon>
        <taxon>Nematoda</taxon>
        <taxon>Enoplea</taxon>
        <taxon>Dorylaimia</taxon>
        <taxon>Mermithida</taxon>
        <taxon>Mermithoidea</taxon>
        <taxon>Mermithidae</taxon>
        <taxon>Romanomermis</taxon>
    </lineage>
</organism>
<proteinExistence type="predicted"/>
<dbReference type="AlphaFoldDB" id="A0A915J2I8"/>
<sequence length="67" mass="7567">MIIEELQRAFSIKNAFFLNPNRPETKDSGMTKQAQQPVLLPIDTSPIDLDELITIDLAMFCIASQIM</sequence>
<name>A0A915J2I8_ROMCU</name>
<accession>A0A915J2I8</accession>